<keyword evidence="2" id="KW-1185">Reference proteome</keyword>
<proteinExistence type="predicted"/>
<organism evidence="1 2">
    <name type="scientific">Paramuricea clavata</name>
    <name type="common">Red gorgonian</name>
    <name type="synonym">Violescent sea-whip</name>
    <dbReference type="NCBI Taxonomy" id="317549"/>
    <lineage>
        <taxon>Eukaryota</taxon>
        <taxon>Metazoa</taxon>
        <taxon>Cnidaria</taxon>
        <taxon>Anthozoa</taxon>
        <taxon>Octocorallia</taxon>
        <taxon>Malacalcyonacea</taxon>
        <taxon>Plexauridae</taxon>
        <taxon>Paramuricea</taxon>
    </lineage>
</organism>
<dbReference type="AlphaFoldDB" id="A0A6S7GHP2"/>
<accession>A0A6S7GHP2</accession>
<dbReference type="Proteomes" id="UP001152795">
    <property type="component" value="Unassembled WGS sequence"/>
</dbReference>
<evidence type="ECO:0000313" key="1">
    <source>
        <dbReference type="EMBL" id="CAB3988496.1"/>
    </source>
</evidence>
<evidence type="ECO:0000313" key="2">
    <source>
        <dbReference type="Proteomes" id="UP001152795"/>
    </source>
</evidence>
<dbReference type="EMBL" id="CACRXK020001333">
    <property type="protein sequence ID" value="CAB3988496.1"/>
    <property type="molecule type" value="Genomic_DNA"/>
</dbReference>
<feature type="non-terminal residue" evidence="1">
    <location>
        <position position="1"/>
    </location>
</feature>
<sequence length="139" mass="16047">DPYNCMCRFSLGTDLIIFNNRRYLRNRQENPTFNLRWLKRCEEDFVATYHIVVASDDGEEVLFTKFKEKDNFMGRPDEGPNESISSIGVALSCALAAAILGTAAIVFVTRRILKSRSTVNYEILREPLRHETKKYQFSS</sequence>
<gene>
    <name evidence="1" type="ORF">PACLA_8A069284</name>
</gene>
<dbReference type="OrthoDB" id="10266706at2759"/>
<name>A0A6S7GHP2_PARCT</name>
<protein>
    <submittedName>
        <fullName evidence="1">Uncharacterized protein</fullName>
    </submittedName>
</protein>
<comment type="caution">
    <text evidence="1">The sequence shown here is derived from an EMBL/GenBank/DDBJ whole genome shotgun (WGS) entry which is preliminary data.</text>
</comment>
<reference evidence="1" key="1">
    <citation type="submission" date="2020-04" db="EMBL/GenBank/DDBJ databases">
        <authorList>
            <person name="Alioto T."/>
            <person name="Alioto T."/>
            <person name="Gomez Garrido J."/>
        </authorList>
    </citation>
    <scope>NUCLEOTIDE SEQUENCE</scope>
    <source>
        <strain evidence="1">A484AB</strain>
    </source>
</reference>